<dbReference type="AlphaFoldDB" id="A0A810MQG6"/>
<name>A0A810MQG6_9ACTN</name>
<proteinExistence type="predicted"/>
<evidence type="ECO:0008006" key="3">
    <source>
        <dbReference type="Google" id="ProtNLM"/>
    </source>
</evidence>
<gene>
    <name evidence="1" type="ORF">Prubr_03320</name>
</gene>
<keyword evidence="2" id="KW-1185">Reference proteome</keyword>
<dbReference type="Proteomes" id="UP000680866">
    <property type="component" value="Chromosome"/>
</dbReference>
<evidence type="ECO:0000313" key="2">
    <source>
        <dbReference type="Proteomes" id="UP000680866"/>
    </source>
</evidence>
<dbReference type="KEGG" id="pry:Prubr_03320"/>
<dbReference type="Gene3D" id="1.10.1780.10">
    <property type="entry name" value="Clp, N-terminal domain"/>
    <property type="match status" value="1"/>
</dbReference>
<sequence>MAVRVNPQFGMGQVYLDANAEAVRRGDRRVGTDHVVLALLADRDSVTARALGWTWTPRARRWSGWIARRWRRSG</sequence>
<evidence type="ECO:0000313" key="1">
    <source>
        <dbReference type="EMBL" id="BCJ63311.1"/>
    </source>
</evidence>
<reference evidence="1" key="1">
    <citation type="submission" date="2020-08" db="EMBL/GenBank/DDBJ databases">
        <title>Whole genome shotgun sequence of Polymorphospora rubra NBRC 101157.</title>
        <authorList>
            <person name="Komaki H."/>
            <person name="Tamura T."/>
        </authorList>
    </citation>
    <scope>NUCLEOTIDE SEQUENCE</scope>
    <source>
        <strain evidence="1">NBRC 101157</strain>
    </source>
</reference>
<organism evidence="1 2">
    <name type="scientific">Polymorphospora rubra</name>
    <dbReference type="NCBI Taxonomy" id="338584"/>
    <lineage>
        <taxon>Bacteria</taxon>
        <taxon>Bacillati</taxon>
        <taxon>Actinomycetota</taxon>
        <taxon>Actinomycetes</taxon>
        <taxon>Micromonosporales</taxon>
        <taxon>Micromonosporaceae</taxon>
        <taxon>Polymorphospora</taxon>
    </lineage>
</organism>
<accession>A0A810MQG6</accession>
<dbReference type="InterPro" id="IPR036628">
    <property type="entry name" value="Clp_N_dom_sf"/>
</dbReference>
<dbReference type="EMBL" id="AP023359">
    <property type="protein sequence ID" value="BCJ63311.1"/>
    <property type="molecule type" value="Genomic_DNA"/>
</dbReference>
<protein>
    <recommendedName>
        <fullName evidence="3">Clp amino terminal domain-containing protein, pathogenicity island component</fullName>
    </recommendedName>
</protein>